<dbReference type="SUPFAM" id="SSF53756">
    <property type="entry name" value="UDP-Glycosyltransferase/glycogen phosphorylase"/>
    <property type="match status" value="1"/>
</dbReference>
<dbReference type="Gene3D" id="3.40.50.2000">
    <property type="entry name" value="Glycogen Phosphorylase B"/>
    <property type="match status" value="2"/>
</dbReference>
<dbReference type="Pfam" id="PF13692">
    <property type="entry name" value="Glyco_trans_1_4"/>
    <property type="match status" value="1"/>
</dbReference>
<dbReference type="CDD" id="cd03801">
    <property type="entry name" value="GT4_PimA-like"/>
    <property type="match status" value="1"/>
</dbReference>
<protein>
    <submittedName>
        <fullName evidence="2">Glycosyltransferase family 4 protein</fullName>
    </submittedName>
</protein>
<name>A0ABQ6PAL1_9SPHN</name>
<dbReference type="PANTHER" id="PTHR12526">
    <property type="entry name" value="GLYCOSYLTRANSFERASE"/>
    <property type="match status" value="1"/>
</dbReference>
<dbReference type="Pfam" id="PF13439">
    <property type="entry name" value="Glyco_transf_4"/>
    <property type="match status" value="1"/>
</dbReference>
<evidence type="ECO:0000313" key="3">
    <source>
        <dbReference type="Proteomes" id="UP001187221"/>
    </source>
</evidence>
<gene>
    <name evidence="2" type="ORF">NUTIK01_27020</name>
</gene>
<dbReference type="InterPro" id="IPR028098">
    <property type="entry name" value="Glyco_trans_4-like_N"/>
</dbReference>
<accession>A0ABQ6PAL1</accession>
<evidence type="ECO:0000313" key="2">
    <source>
        <dbReference type="EMBL" id="GMM61925.1"/>
    </source>
</evidence>
<keyword evidence="3" id="KW-1185">Reference proteome</keyword>
<evidence type="ECO:0000259" key="1">
    <source>
        <dbReference type="Pfam" id="PF13439"/>
    </source>
</evidence>
<dbReference type="EMBL" id="BTFW01000001">
    <property type="protein sequence ID" value="GMM61925.1"/>
    <property type="molecule type" value="Genomic_DNA"/>
</dbReference>
<reference evidence="2 3" key="1">
    <citation type="submission" date="2023-06" db="EMBL/GenBank/DDBJ databases">
        <title>Draft genome sequence of Novosphingobium sp. strain IK01.</title>
        <authorList>
            <person name="Hatamoto M."/>
            <person name="Ikarashi T."/>
            <person name="Yamaguchi T."/>
        </authorList>
    </citation>
    <scope>NUCLEOTIDE SEQUENCE [LARGE SCALE GENOMIC DNA]</scope>
    <source>
        <strain evidence="2 3">IK01</strain>
    </source>
</reference>
<comment type="caution">
    <text evidence="2">The sequence shown here is derived from an EMBL/GenBank/DDBJ whole genome shotgun (WGS) entry which is preliminary data.</text>
</comment>
<organism evidence="2 3">
    <name type="scientific">Novosphingobium pituita</name>
    <dbReference type="NCBI Taxonomy" id="3056842"/>
    <lineage>
        <taxon>Bacteria</taxon>
        <taxon>Pseudomonadati</taxon>
        <taxon>Pseudomonadota</taxon>
        <taxon>Alphaproteobacteria</taxon>
        <taxon>Sphingomonadales</taxon>
        <taxon>Sphingomonadaceae</taxon>
        <taxon>Novosphingobium</taxon>
    </lineage>
</organism>
<dbReference type="Proteomes" id="UP001187221">
    <property type="component" value="Unassembled WGS sequence"/>
</dbReference>
<proteinExistence type="predicted"/>
<feature type="domain" description="Glycosyltransferase subfamily 4-like N-terminal" evidence="1">
    <location>
        <begin position="20"/>
        <end position="166"/>
    </location>
</feature>
<dbReference type="RefSeq" id="WP_317975566.1">
    <property type="nucleotide sequence ID" value="NZ_BTFW01000001.1"/>
</dbReference>
<sequence>MASRKPIKIVYAISSLVNEGPTRILLNLVRNLDRERFVPQIVTFRPERENSLIGEFAAAETPVTLVGGDARGLISGTMERIGAFKRLLDASEADIVHAHCPRSLFTMVASRPRRAKSVYTLHVFPEQQYRIIHGPVKGPLIIAASNAVLRFVDRPIACSESVKDEYFVQKGRCFPAVNNGIEPIDLQGQPQRDQILQSFGLDPRGYYLLFVGRLSGEKRIVELVKAFDKAGVPDVGLIVVGDGPDMPVLRQIAGGKVHLMGFHSDIRPFLAASDCYISPSSTEGLANSLLEAMSAGLPGLLSEIPSHRFVIDRCQGFVATVFDPLSPQSLAWSLAAVREYEAEQVRYNVRSNFENMFHSRVMAYGYENHYVELVHGTD</sequence>